<gene>
    <name evidence="1" type="ORF">C6P46_004616</name>
</gene>
<protein>
    <submittedName>
        <fullName evidence="1">Uncharacterized protein</fullName>
    </submittedName>
</protein>
<sequence>MRPAWDSHFVRRHRKPACYDDEDEFFEDFNSVDTRIQVAKILGFDSTEHGAIKSDFSTAHTWRELKSQALGGDFVVSIMPVKFYLCGYQGNPTNLEIDLPEGSTWVDNAAVDIWHDATHILFHRTVAIPVHIGNTRFAKMVEQMVRHIEKLVALAGQGRWGIKHAGAYCMLKKGIATTPTFTFLC</sequence>
<name>A0A9P6VZM0_RHOMI</name>
<evidence type="ECO:0000313" key="2">
    <source>
        <dbReference type="Proteomes" id="UP000777482"/>
    </source>
</evidence>
<comment type="caution">
    <text evidence="1">The sequence shown here is derived from an EMBL/GenBank/DDBJ whole genome shotgun (WGS) entry which is preliminary data.</text>
</comment>
<evidence type="ECO:0000313" key="1">
    <source>
        <dbReference type="EMBL" id="KAG0660434.1"/>
    </source>
</evidence>
<accession>A0A9P6VZM0</accession>
<reference evidence="1 2" key="1">
    <citation type="submission" date="2020-11" db="EMBL/GenBank/DDBJ databases">
        <title>Kefir isolates.</title>
        <authorList>
            <person name="Marcisauskas S."/>
            <person name="Kim Y."/>
            <person name="Blasche S."/>
        </authorList>
    </citation>
    <scope>NUCLEOTIDE SEQUENCE [LARGE SCALE GENOMIC DNA]</scope>
    <source>
        <strain evidence="1 2">KR</strain>
    </source>
</reference>
<dbReference type="Proteomes" id="UP000777482">
    <property type="component" value="Unassembled WGS sequence"/>
</dbReference>
<keyword evidence="2" id="KW-1185">Reference proteome</keyword>
<proteinExistence type="predicted"/>
<organism evidence="1 2">
    <name type="scientific">Rhodotorula mucilaginosa</name>
    <name type="common">Yeast</name>
    <name type="synonym">Rhodotorula rubra</name>
    <dbReference type="NCBI Taxonomy" id="5537"/>
    <lineage>
        <taxon>Eukaryota</taxon>
        <taxon>Fungi</taxon>
        <taxon>Dikarya</taxon>
        <taxon>Basidiomycota</taxon>
        <taxon>Pucciniomycotina</taxon>
        <taxon>Microbotryomycetes</taxon>
        <taxon>Sporidiobolales</taxon>
        <taxon>Sporidiobolaceae</taxon>
        <taxon>Rhodotorula</taxon>
    </lineage>
</organism>
<dbReference type="AlphaFoldDB" id="A0A9P6VZM0"/>
<dbReference type="EMBL" id="PUHQ01000044">
    <property type="protein sequence ID" value="KAG0660434.1"/>
    <property type="molecule type" value="Genomic_DNA"/>
</dbReference>